<dbReference type="GeneID" id="68847250"/>
<evidence type="ECO:0000313" key="2">
    <source>
        <dbReference type="EMBL" id="EAV43269.1"/>
    </source>
</evidence>
<organism evidence="2 3">
    <name type="scientific">Roseibium aggregatum (strain ATCC 25650 / DSM 13394 / JCM 20685 / NBRC 16684 / NCIMB 2208 / IAM 12614 / B1)</name>
    <name type="common">Stappia aggregata</name>
    <dbReference type="NCBI Taxonomy" id="384765"/>
    <lineage>
        <taxon>Bacteria</taxon>
        <taxon>Pseudomonadati</taxon>
        <taxon>Pseudomonadota</taxon>
        <taxon>Alphaproteobacteria</taxon>
        <taxon>Hyphomicrobiales</taxon>
        <taxon>Stappiaceae</taxon>
        <taxon>Roseibium</taxon>
    </lineage>
</organism>
<dbReference type="PANTHER" id="PTHR30037">
    <property type="entry name" value="DNA-3-METHYLADENINE GLYCOSYLASE 1"/>
    <property type="match status" value="1"/>
</dbReference>
<dbReference type="PANTHER" id="PTHR30037:SF4">
    <property type="entry name" value="DNA-3-METHYLADENINE GLYCOSYLASE I"/>
    <property type="match status" value="1"/>
</dbReference>
<protein>
    <submittedName>
        <fullName evidence="2">3-methyladenine-DNA glycosylase</fullName>
    </submittedName>
</protein>
<evidence type="ECO:0000256" key="1">
    <source>
        <dbReference type="PIRSR" id="PIRSR605019-1"/>
    </source>
</evidence>
<feature type="binding site" evidence="1">
    <location>
        <position position="43"/>
    </location>
    <ligand>
        <name>Zn(2+)</name>
        <dbReference type="ChEBI" id="CHEBI:29105"/>
    </ligand>
</feature>
<evidence type="ECO:0000313" key="3">
    <source>
        <dbReference type="Proteomes" id="UP000004848"/>
    </source>
</evidence>
<dbReference type="EMBL" id="AAUW01000010">
    <property type="protein sequence ID" value="EAV43269.1"/>
    <property type="molecule type" value="Genomic_DNA"/>
</dbReference>
<comment type="caution">
    <text evidence="2">The sequence shown here is derived from an EMBL/GenBank/DDBJ whole genome shotgun (WGS) entry which is preliminary data.</text>
</comment>
<dbReference type="GO" id="GO:0046872">
    <property type="term" value="F:metal ion binding"/>
    <property type="evidence" value="ECO:0007669"/>
    <property type="project" value="UniProtKB-KW"/>
</dbReference>
<feature type="binding site" evidence="1">
    <location>
        <position position="30"/>
    </location>
    <ligand>
        <name>Zn(2+)</name>
        <dbReference type="ChEBI" id="CHEBI:29105"/>
    </ligand>
</feature>
<keyword evidence="1" id="KW-0862">Zinc</keyword>
<dbReference type="GO" id="GO:0008725">
    <property type="term" value="F:DNA-3-methyladenine glycosylase activity"/>
    <property type="evidence" value="ECO:0007669"/>
    <property type="project" value="InterPro"/>
</dbReference>
<dbReference type="OrthoDB" id="9807664at2"/>
<dbReference type="SUPFAM" id="SSF48150">
    <property type="entry name" value="DNA-glycosylase"/>
    <property type="match status" value="1"/>
</dbReference>
<dbReference type="GO" id="GO:0006284">
    <property type="term" value="P:base-excision repair"/>
    <property type="evidence" value="ECO:0007669"/>
    <property type="project" value="InterPro"/>
</dbReference>
<feature type="binding site" evidence="1">
    <location>
        <position position="207"/>
    </location>
    <ligand>
        <name>Zn(2+)</name>
        <dbReference type="ChEBI" id="CHEBI:29105"/>
    </ligand>
</feature>
<dbReference type="RefSeq" id="WP_006935614.1">
    <property type="nucleotide sequence ID" value="NZ_AAUW01000010.1"/>
</dbReference>
<keyword evidence="1" id="KW-0479">Metal-binding</keyword>
<name>A0NV02_ROSAI</name>
<feature type="binding site" evidence="1">
    <location>
        <position position="203"/>
    </location>
    <ligand>
        <name>Zn(2+)</name>
        <dbReference type="ChEBI" id="CHEBI:29105"/>
    </ligand>
</feature>
<dbReference type="Proteomes" id="UP000004848">
    <property type="component" value="Unassembled WGS sequence"/>
</dbReference>
<gene>
    <name evidence="2" type="ORF">SIAM614_05783</name>
</gene>
<dbReference type="InterPro" id="IPR011257">
    <property type="entry name" value="DNA_glycosylase"/>
</dbReference>
<dbReference type="eggNOG" id="COG2818">
    <property type="taxonomic scope" value="Bacteria"/>
</dbReference>
<reference evidence="2 3" key="1">
    <citation type="submission" date="2006-05" db="EMBL/GenBank/DDBJ databases">
        <authorList>
            <person name="King G."/>
            <person name="Ferriera S."/>
            <person name="Johnson J."/>
            <person name="Kravitz S."/>
            <person name="Beeson K."/>
            <person name="Sutton G."/>
            <person name="Rogers Y.-H."/>
            <person name="Friedman R."/>
            <person name="Frazier M."/>
            <person name="Venter J.C."/>
        </authorList>
    </citation>
    <scope>NUCLEOTIDE SEQUENCE [LARGE SCALE GENOMIC DNA]</scope>
    <source>
        <strain evidence="3">ATCC 25650 / DSM 13394 / JCM 20685 / NBRC 16684 / NCIMB 2208 / IAM 12614 / B1</strain>
    </source>
</reference>
<dbReference type="AlphaFoldDB" id="A0NV02"/>
<sequence>MADQKPAETARTERDPVTGLLLGEDGRNRCWWHGGLADYQHYHDTEWGWPVDEDRRLFEKICLEGFQSGLSWLTILRKRDSFRAAFANFEFEQVAEFTEADVERCLQDSGIVRHRRKIESTINNARRALELRQEFGSLAAYVWSFEPKPADRPQKLDFATARTLGKTAESTALSKDLKKRGWSFVGPTTVYAFMQSMGMVNDHLEGCCCRESVEAAREAFKRPVRR</sequence>
<dbReference type="InterPro" id="IPR005019">
    <property type="entry name" value="Adenine_glyco"/>
</dbReference>
<proteinExistence type="predicted"/>
<dbReference type="Pfam" id="PF03352">
    <property type="entry name" value="Adenine_glyco"/>
    <property type="match status" value="1"/>
</dbReference>
<dbReference type="InterPro" id="IPR052891">
    <property type="entry name" value="DNA-3mA_glycosylase"/>
</dbReference>
<dbReference type="Gene3D" id="1.10.340.30">
    <property type="entry name" value="Hypothetical protein, domain 2"/>
    <property type="match status" value="1"/>
</dbReference>
<accession>A0NV02</accession>